<dbReference type="PANTHER" id="PTHR46057">
    <property type="entry name" value="FCS-LIKE ZINC FINGER 1-RELATED"/>
    <property type="match status" value="1"/>
</dbReference>
<evidence type="ECO:0000256" key="4">
    <source>
        <dbReference type="SAM" id="MobiDB-lite"/>
    </source>
</evidence>
<gene>
    <name evidence="6" type="ORF">EJB05_56629</name>
</gene>
<evidence type="ECO:0000256" key="3">
    <source>
        <dbReference type="PROSITE-ProRule" id="PRU01131"/>
    </source>
</evidence>
<dbReference type="Pfam" id="PF04570">
    <property type="entry name" value="zf-FLZ"/>
    <property type="match status" value="1"/>
</dbReference>
<evidence type="ECO:0000256" key="1">
    <source>
        <dbReference type="ARBA" id="ARBA00009374"/>
    </source>
</evidence>
<keyword evidence="2" id="KW-0479">Metal-binding</keyword>
<feature type="compositionally biased region" description="Low complexity" evidence="4">
    <location>
        <begin position="24"/>
        <end position="37"/>
    </location>
</feature>
<sequence>MRRRSKAAALAWLPTDAPTAYKATSTSTSPHLTSLHPGPRQRSRKSSQAYGVNCYLLPRRSLSSRVHRRTEERGGDMEARYVKAASRFFLAGNCDSRRHFLDACFLCKRDITCDRHIFMYKGDAAFCSDDCRQDQMDMDAALKAAARRHRMLRRTSSNPPTATARRRPTIADIAAHAHLVSG</sequence>
<dbReference type="AlphaFoldDB" id="A0A5J9SFR1"/>
<dbReference type="OrthoDB" id="1925036at2759"/>
<dbReference type="GO" id="GO:0046872">
    <property type="term" value="F:metal ion binding"/>
    <property type="evidence" value="ECO:0007669"/>
    <property type="project" value="UniProtKB-KW"/>
</dbReference>
<accession>A0A5J9SFR1</accession>
<dbReference type="InterPro" id="IPR007650">
    <property type="entry name" value="Zf-FLZ_dom"/>
</dbReference>
<dbReference type="Gramene" id="TVT98087">
    <property type="protein sequence ID" value="TVT98087"/>
    <property type="gene ID" value="EJB05_56629"/>
</dbReference>
<keyword evidence="7" id="KW-1185">Reference proteome</keyword>
<dbReference type="EMBL" id="RWGY01000903">
    <property type="protein sequence ID" value="TVT98087.1"/>
    <property type="molecule type" value="Genomic_DNA"/>
</dbReference>
<feature type="zinc finger region" description="FLZ-type" evidence="3">
    <location>
        <begin position="99"/>
        <end position="143"/>
    </location>
</feature>
<feature type="domain" description="FLZ-type" evidence="5">
    <location>
        <begin position="99"/>
        <end position="143"/>
    </location>
</feature>
<feature type="region of interest" description="Disordered" evidence="4">
    <location>
        <begin position="20"/>
        <end position="47"/>
    </location>
</feature>
<dbReference type="PROSITE" id="PS51795">
    <property type="entry name" value="ZF_FLZ"/>
    <property type="match status" value="1"/>
</dbReference>
<feature type="non-terminal residue" evidence="6">
    <location>
        <position position="1"/>
    </location>
</feature>
<evidence type="ECO:0000313" key="6">
    <source>
        <dbReference type="EMBL" id="TVT98087.1"/>
    </source>
</evidence>
<dbReference type="PANTHER" id="PTHR46057:SF26">
    <property type="entry name" value="OS06G0125200 PROTEIN"/>
    <property type="match status" value="1"/>
</dbReference>
<organism evidence="6 7">
    <name type="scientific">Eragrostis curvula</name>
    <name type="common">weeping love grass</name>
    <dbReference type="NCBI Taxonomy" id="38414"/>
    <lineage>
        <taxon>Eukaryota</taxon>
        <taxon>Viridiplantae</taxon>
        <taxon>Streptophyta</taxon>
        <taxon>Embryophyta</taxon>
        <taxon>Tracheophyta</taxon>
        <taxon>Spermatophyta</taxon>
        <taxon>Magnoliopsida</taxon>
        <taxon>Liliopsida</taxon>
        <taxon>Poales</taxon>
        <taxon>Poaceae</taxon>
        <taxon>PACMAD clade</taxon>
        <taxon>Chloridoideae</taxon>
        <taxon>Eragrostideae</taxon>
        <taxon>Eragrostidinae</taxon>
        <taxon>Eragrostis</taxon>
    </lineage>
</organism>
<dbReference type="Proteomes" id="UP000324897">
    <property type="component" value="Unassembled WGS sequence"/>
</dbReference>
<reference evidence="6 7" key="1">
    <citation type="journal article" date="2019" name="Sci. Rep.">
        <title>A high-quality genome of Eragrostis curvula grass provides insights into Poaceae evolution and supports new strategies to enhance forage quality.</title>
        <authorList>
            <person name="Carballo J."/>
            <person name="Santos B.A.C.M."/>
            <person name="Zappacosta D."/>
            <person name="Garbus I."/>
            <person name="Selva J.P."/>
            <person name="Gallo C.A."/>
            <person name="Diaz A."/>
            <person name="Albertini E."/>
            <person name="Caccamo M."/>
            <person name="Echenique V."/>
        </authorList>
    </citation>
    <scope>NUCLEOTIDE SEQUENCE [LARGE SCALE GENOMIC DNA]</scope>
    <source>
        <strain evidence="7">cv. Victoria</strain>
        <tissue evidence="6">Leaf</tissue>
    </source>
</reference>
<evidence type="ECO:0000256" key="2">
    <source>
        <dbReference type="ARBA" id="ARBA00022723"/>
    </source>
</evidence>
<protein>
    <recommendedName>
        <fullName evidence="5">FLZ-type domain-containing protein</fullName>
    </recommendedName>
</protein>
<name>A0A5J9SFR1_9POAL</name>
<dbReference type="InterPro" id="IPR044533">
    <property type="entry name" value="FLZ1/2/3"/>
</dbReference>
<evidence type="ECO:0000259" key="5">
    <source>
        <dbReference type="PROSITE" id="PS51795"/>
    </source>
</evidence>
<evidence type="ECO:0000313" key="7">
    <source>
        <dbReference type="Proteomes" id="UP000324897"/>
    </source>
</evidence>
<comment type="similarity">
    <text evidence="1">Belongs to the FLZ family.</text>
</comment>
<comment type="caution">
    <text evidence="6">The sequence shown here is derived from an EMBL/GenBank/DDBJ whole genome shotgun (WGS) entry which is preliminary data.</text>
</comment>
<proteinExistence type="inferred from homology"/>